<dbReference type="Gene3D" id="1.10.390.10">
    <property type="entry name" value="Neutral Protease Domain 2"/>
    <property type="match status" value="1"/>
</dbReference>
<dbReference type="STRING" id="454171.CP488_00126"/>
<evidence type="ECO:0000313" key="3">
    <source>
        <dbReference type="Proteomes" id="UP000014227"/>
    </source>
</evidence>
<keyword evidence="2" id="KW-0031">Aminopeptidase</keyword>
<dbReference type="GO" id="GO:0005615">
    <property type="term" value="C:extracellular space"/>
    <property type="evidence" value="ECO:0007669"/>
    <property type="project" value="TreeGrafter"/>
</dbReference>
<evidence type="ECO:0000259" key="1">
    <source>
        <dbReference type="Pfam" id="PF01433"/>
    </source>
</evidence>
<dbReference type="RefSeq" id="WP_016482401.1">
    <property type="nucleotide sequence ID" value="NC_021487.1"/>
</dbReference>
<dbReference type="EMBL" id="HF951689">
    <property type="protein sequence ID" value="CCW34852.1"/>
    <property type="molecule type" value="Genomic_DNA"/>
</dbReference>
<protein>
    <submittedName>
        <fullName evidence="2">Aminopeptidase N</fullName>
    </submittedName>
</protein>
<proteinExistence type="predicted"/>
<name>S0EYE6_CHTCT</name>
<dbReference type="eggNOG" id="COG0308">
    <property type="taxonomic scope" value="Bacteria"/>
</dbReference>
<dbReference type="PANTHER" id="PTHR11533">
    <property type="entry name" value="PROTEASE M1 ZINC METALLOPROTEASE"/>
    <property type="match status" value="1"/>
</dbReference>
<organism evidence="2 3">
    <name type="scientific">Chthonomonas calidirosea (strain DSM 23976 / ICMP 18418 / T49)</name>
    <dbReference type="NCBI Taxonomy" id="1303518"/>
    <lineage>
        <taxon>Bacteria</taxon>
        <taxon>Bacillati</taxon>
        <taxon>Armatimonadota</taxon>
        <taxon>Chthonomonadia</taxon>
        <taxon>Chthonomonadales</taxon>
        <taxon>Chthonomonadaceae</taxon>
        <taxon>Chthonomonas</taxon>
    </lineage>
</organism>
<dbReference type="GO" id="GO:0016020">
    <property type="term" value="C:membrane"/>
    <property type="evidence" value="ECO:0007669"/>
    <property type="project" value="TreeGrafter"/>
</dbReference>
<dbReference type="InParanoid" id="S0EYE6"/>
<dbReference type="PANTHER" id="PTHR11533:SF174">
    <property type="entry name" value="PUROMYCIN-SENSITIVE AMINOPEPTIDASE-RELATED"/>
    <property type="match status" value="1"/>
</dbReference>
<dbReference type="Pfam" id="PF01433">
    <property type="entry name" value="Peptidase_M1"/>
    <property type="match status" value="1"/>
</dbReference>
<sequence length="621" mass="70488">MQPIRHLIARYGEKIRGAQPFAPLLIVALCLQLASRTCAAPTSQWITFVQRAIQTHQIAFLQAYTDGSPAKILPWLNRGPTRTWNVQLLTLPNRQSMPSFIVFSCWHTCQSDGDHVHALIETPQGWKIGPEVKEDDSGGYQICNHQLTVRLQPKTHSVLFSDRASVQAIFPKPRPYCLFRLSPDYTITRFSIEGMPVPFHRAGSVVAFIPPHMPPFTMDIAYAGAPDHQDGDYVLPNEAVIDSYWYPQIARLPATSTVQVTAPPAWTPISTGDLQSTIHHPDGSTTLTFYNPIPVCYLTVDMGRYHVYTRTVQGLRLAVYLLDDDASLAQRALNLLQQVLFFYSDHFAPFPYHQYTVVETDGPFDGALEAYSFATFEHGTLLDLLPHELAHTWWGGLQPCTYLHSMWDEAFADYSALLFQRIGGPQAVTLPNDTSLQTTGEERFQMYPVASVFDTTDPVQCDIGYTKGSMVLRVLEEELGLPTMLACLRAFLAERTAGKPAEWSDFQRAVNRITGRNYAVFFQEWLYRAGLPVLQLQDVRLLSRADGYEVTGYIVQKDPIYHLHLPVQLTMLNHDVYRKKIEIDQKSTFFILKTTVKPQYMVIDPDHMIPLATHQDTFWRF</sequence>
<dbReference type="InterPro" id="IPR027268">
    <property type="entry name" value="Peptidase_M4/M1_CTD_sf"/>
</dbReference>
<dbReference type="GO" id="GO:0042277">
    <property type="term" value="F:peptide binding"/>
    <property type="evidence" value="ECO:0007669"/>
    <property type="project" value="TreeGrafter"/>
</dbReference>
<dbReference type="InterPro" id="IPR014782">
    <property type="entry name" value="Peptidase_M1_dom"/>
</dbReference>
<dbReference type="SUPFAM" id="SSF55486">
    <property type="entry name" value="Metalloproteases ('zincins'), catalytic domain"/>
    <property type="match status" value="1"/>
</dbReference>
<keyword evidence="3" id="KW-1185">Reference proteome</keyword>
<dbReference type="OrthoDB" id="9816201at2"/>
<dbReference type="Proteomes" id="UP000014227">
    <property type="component" value="Chromosome I"/>
</dbReference>
<feature type="domain" description="Peptidase M1 membrane alanine aminopeptidase" evidence="1">
    <location>
        <begin position="332"/>
        <end position="525"/>
    </location>
</feature>
<evidence type="ECO:0000313" key="2">
    <source>
        <dbReference type="EMBL" id="CCW34852.1"/>
    </source>
</evidence>
<reference evidence="2" key="2">
    <citation type="submission" date="2013-06" db="EMBL/GenBank/DDBJ databases">
        <title>Genome sequence of Chthonomonas calidirosea, the first sequenced genome from the Armatimonadetes phylum (formally candidate division OP10).</title>
        <authorList>
            <person name="Lee K.C.Y."/>
            <person name="Morgan X.C."/>
            <person name="Dunfield P.F."/>
            <person name="Tamas I."/>
            <person name="Houghton K.M."/>
            <person name="Vyssotski M."/>
            <person name="Ryan J.L.J."/>
            <person name="Lagutin K."/>
            <person name="McDonald I.R."/>
            <person name="Stott M.B."/>
        </authorList>
    </citation>
    <scope>NUCLEOTIDE SEQUENCE</scope>
    <source>
        <strain evidence="2">T49</strain>
    </source>
</reference>
<dbReference type="GO" id="GO:0005737">
    <property type="term" value="C:cytoplasm"/>
    <property type="evidence" value="ECO:0007669"/>
    <property type="project" value="TreeGrafter"/>
</dbReference>
<gene>
    <name evidence="2" type="ORF">CCALI_01030</name>
</gene>
<reference evidence="2" key="1">
    <citation type="submission" date="2013-03" db="EMBL/GenBank/DDBJ databases">
        <authorList>
            <person name="Stott M."/>
        </authorList>
    </citation>
    <scope>NUCLEOTIDE SEQUENCE</scope>
    <source>
        <strain evidence="2">T49</strain>
    </source>
</reference>
<dbReference type="InterPro" id="IPR050344">
    <property type="entry name" value="Peptidase_M1_aminopeptidases"/>
</dbReference>
<keyword evidence="2" id="KW-0645">Protease</keyword>
<dbReference type="HOGENOM" id="CLU_439858_0_0_0"/>
<dbReference type="AlphaFoldDB" id="S0EYE6"/>
<dbReference type="GO" id="GO:0043171">
    <property type="term" value="P:peptide catabolic process"/>
    <property type="evidence" value="ECO:0007669"/>
    <property type="project" value="TreeGrafter"/>
</dbReference>
<accession>S0EYE6</accession>
<keyword evidence="2" id="KW-0378">Hydrolase</keyword>
<dbReference type="GO" id="GO:0008270">
    <property type="term" value="F:zinc ion binding"/>
    <property type="evidence" value="ECO:0007669"/>
    <property type="project" value="InterPro"/>
</dbReference>
<dbReference type="PATRIC" id="fig|1303518.3.peg.1046"/>
<dbReference type="KEGG" id="ccz:CCALI_01030"/>
<dbReference type="GO" id="GO:0070006">
    <property type="term" value="F:metalloaminopeptidase activity"/>
    <property type="evidence" value="ECO:0007669"/>
    <property type="project" value="TreeGrafter"/>
</dbReference>